<gene>
    <name evidence="2" type="ORF">MNEG_8346</name>
</gene>
<evidence type="ECO:0000313" key="2">
    <source>
        <dbReference type="EMBL" id="KIY99617.1"/>
    </source>
</evidence>
<sequence>MQQIRPNAAGLACAAALLLLAQCAAAQTAPTQDTRVVPQCVWYPSFALCASAYGAVSSFLTRAPASGMVRVAFRMTAALEACAPRATRADCEAAPAGDGCAWNATAQPPGCALGQRATSELALRAAFDLIDLQSGGGPSPADEAAIQRMLECSRVVGKDSCAERPGGLCTARGGPLPPWASGSAQARRAYQKADCVPTEAGSVVGMLGPEEASQAGGGGSALFRLAALCGSRRDREACESAGSMTVSLERARLIREGKFDAALAIAAETAGAPSKSSVPARLAPLAEKADSADASALTPAGSRAPVASAMPAAKGGAVARGAALLPRCLGLVALLVAAFP</sequence>
<organism evidence="2 3">
    <name type="scientific">Monoraphidium neglectum</name>
    <dbReference type="NCBI Taxonomy" id="145388"/>
    <lineage>
        <taxon>Eukaryota</taxon>
        <taxon>Viridiplantae</taxon>
        <taxon>Chlorophyta</taxon>
        <taxon>core chlorophytes</taxon>
        <taxon>Chlorophyceae</taxon>
        <taxon>CS clade</taxon>
        <taxon>Sphaeropleales</taxon>
        <taxon>Selenastraceae</taxon>
        <taxon>Monoraphidium</taxon>
    </lineage>
</organism>
<feature type="chain" id="PRO_5002245436" evidence="1">
    <location>
        <begin position="27"/>
        <end position="340"/>
    </location>
</feature>
<dbReference type="EMBL" id="KK101794">
    <property type="protein sequence ID" value="KIY99617.1"/>
    <property type="molecule type" value="Genomic_DNA"/>
</dbReference>
<evidence type="ECO:0000256" key="1">
    <source>
        <dbReference type="SAM" id="SignalP"/>
    </source>
</evidence>
<dbReference type="GeneID" id="25741222"/>
<keyword evidence="1" id="KW-0732">Signal</keyword>
<dbReference type="AlphaFoldDB" id="A0A0D2JK23"/>
<proteinExistence type="predicted"/>
<reference evidence="2 3" key="1">
    <citation type="journal article" date="2013" name="BMC Genomics">
        <title>Reconstruction of the lipid metabolism for the microalga Monoraphidium neglectum from its genome sequence reveals characteristics suitable for biofuel production.</title>
        <authorList>
            <person name="Bogen C."/>
            <person name="Al-Dilaimi A."/>
            <person name="Albersmeier A."/>
            <person name="Wichmann J."/>
            <person name="Grundmann M."/>
            <person name="Rupp O."/>
            <person name="Lauersen K.J."/>
            <person name="Blifernez-Klassen O."/>
            <person name="Kalinowski J."/>
            <person name="Goesmann A."/>
            <person name="Mussgnug J.H."/>
            <person name="Kruse O."/>
        </authorList>
    </citation>
    <scope>NUCLEOTIDE SEQUENCE [LARGE SCALE GENOMIC DNA]</scope>
    <source>
        <strain evidence="2 3">SAG 48.87</strain>
    </source>
</reference>
<evidence type="ECO:0000313" key="3">
    <source>
        <dbReference type="Proteomes" id="UP000054498"/>
    </source>
</evidence>
<accession>A0A0D2JK23</accession>
<protein>
    <submittedName>
        <fullName evidence="2">Uncharacterized protein</fullName>
    </submittedName>
</protein>
<dbReference type="RefSeq" id="XP_013898637.1">
    <property type="nucleotide sequence ID" value="XM_014043183.1"/>
</dbReference>
<keyword evidence="3" id="KW-1185">Reference proteome</keyword>
<dbReference type="KEGG" id="mng:MNEG_8346"/>
<name>A0A0D2JK23_9CHLO</name>
<dbReference type="Proteomes" id="UP000054498">
    <property type="component" value="Unassembled WGS sequence"/>
</dbReference>
<feature type="signal peptide" evidence="1">
    <location>
        <begin position="1"/>
        <end position="26"/>
    </location>
</feature>